<proteinExistence type="predicted"/>
<feature type="region of interest" description="Disordered" evidence="1">
    <location>
        <begin position="89"/>
        <end position="111"/>
    </location>
</feature>
<gene>
    <name evidence="2" type="ORF">A0H81_07055</name>
</gene>
<feature type="region of interest" description="Disordered" evidence="1">
    <location>
        <begin position="25"/>
        <end position="58"/>
    </location>
</feature>
<comment type="caution">
    <text evidence="2">The sequence shown here is derived from an EMBL/GenBank/DDBJ whole genome shotgun (WGS) entry which is preliminary data.</text>
</comment>
<evidence type="ECO:0000256" key="1">
    <source>
        <dbReference type="SAM" id="MobiDB-lite"/>
    </source>
</evidence>
<reference evidence="2 3" key="1">
    <citation type="submission" date="2016-03" db="EMBL/GenBank/DDBJ databases">
        <title>Whole genome sequencing of Grifola frondosa 9006-11.</title>
        <authorList>
            <person name="Min B."/>
            <person name="Park H."/>
            <person name="Kim J.-G."/>
            <person name="Cho H."/>
            <person name="Oh Y.-L."/>
            <person name="Kong W.-S."/>
            <person name="Choi I.-G."/>
        </authorList>
    </citation>
    <scope>NUCLEOTIDE SEQUENCE [LARGE SCALE GENOMIC DNA]</scope>
    <source>
        <strain evidence="2 3">9006-11</strain>
    </source>
</reference>
<name>A0A1C7ME11_GRIFR</name>
<accession>A0A1C7ME11</accession>
<dbReference type="AlphaFoldDB" id="A0A1C7ME11"/>
<dbReference type="Proteomes" id="UP000092993">
    <property type="component" value="Unassembled WGS sequence"/>
</dbReference>
<keyword evidence="3" id="KW-1185">Reference proteome</keyword>
<sequence>MKGEGVGQGVNNLLSGGQRSVVGGFANGVRTPGLGRGVKHVGPNQRGTGERVGGGGVGEMAVDTDHAHLGRARFEPLVDLAAKVGVDDGPANSIGQSALRPNANGVRGRWS</sequence>
<evidence type="ECO:0000313" key="3">
    <source>
        <dbReference type="Proteomes" id="UP000092993"/>
    </source>
</evidence>
<organism evidence="2 3">
    <name type="scientific">Grifola frondosa</name>
    <name type="common">Maitake</name>
    <name type="synonym">Polyporus frondosus</name>
    <dbReference type="NCBI Taxonomy" id="5627"/>
    <lineage>
        <taxon>Eukaryota</taxon>
        <taxon>Fungi</taxon>
        <taxon>Dikarya</taxon>
        <taxon>Basidiomycota</taxon>
        <taxon>Agaricomycotina</taxon>
        <taxon>Agaricomycetes</taxon>
        <taxon>Polyporales</taxon>
        <taxon>Grifolaceae</taxon>
        <taxon>Grifola</taxon>
    </lineage>
</organism>
<protein>
    <submittedName>
        <fullName evidence="2">Uncharacterized protein</fullName>
    </submittedName>
</protein>
<dbReference type="EMBL" id="LUGG01000007">
    <property type="protein sequence ID" value="OBZ73214.1"/>
    <property type="molecule type" value="Genomic_DNA"/>
</dbReference>
<evidence type="ECO:0000313" key="2">
    <source>
        <dbReference type="EMBL" id="OBZ73214.1"/>
    </source>
</evidence>